<protein>
    <recommendedName>
        <fullName evidence="5">Transmembrane protein</fullName>
    </recommendedName>
</protein>
<keyword evidence="2" id="KW-1133">Transmembrane helix</keyword>
<reference evidence="3 4" key="1">
    <citation type="submission" date="2019-01" db="EMBL/GenBank/DDBJ databases">
        <authorList>
            <person name="Ferrante I. M."/>
        </authorList>
    </citation>
    <scope>NUCLEOTIDE SEQUENCE [LARGE SCALE GENOMIC DNA]</scope>
    <source>
        <strain evidence="3 4">B856</strain>
    </source>
</reference>
<evidence type="ECO:0000256" key="2">
    <source>
        <dbReference type="SAM" id="Phobius"/>
    </source>
</evidence>
<evidence type="ECO:0000313" key="4">
    <source>
        <dbReference type="Proteomes" id="UP000291116"/>
    </source>
</evidence>
<evidence type="ECO:0000313" key="3">
    <source>
        <dbReference type="EMBL" id="VEU42715.1"/>
    </source>
</evidence>
<dbReference type="AlphaFoldDB" id="A0A448ZL33"/>
<dbReference type="EMBL" id="CAACVS010000470">
    <property type="protein sequence ID" value="VEU42715.1"/>
    <property type="molecule type" value="Genomic_DNA"/>
</dbReference>
<gene>
    <name evidence="3" type="ORF">PSNMU_V1.4_AUG-EV-PASAV3_0097010</name>
</gene>
<keyword evidence="2" id="KW-0812">Transmembrane</keyword>
<keyword evidence="4" id="KW-1185">Reference proteome</keyword>
<evidence type="ECO:0000256" key="1">
    <source>
        <dbReference type="SAM" id="MobiDB-lite"/>
    </source>
</evidence>
<proteinExistence type="predicted"/>
<sequence length="190" mass="20443">MVSMSLCRHPSIATEPSHEDATAAEHCPPGAEDASFGGEHDSDEDDEEGETKGLKVSFVPSNVFVLQAMEGASAKARVDLERATAAAIRRIHLAKRTPPPSPCSGEKTQSAGVVVPDQRKKLRAEPPRKQVLPWFLLFLCLVFVALGQAPLVRSAMVSSRGIVANGFPPEQQSSLSDTSDIDLMRMLIVI</sequence>
<feature type="region of interest" description="Disordered" evidence="1">
    <location>
        <begin position="1"/>
        <end position="53"/>
    </location>
</feature>
<name>A0A448ZL33_9STRA</name>
<feature type="transmembrane region" description="Helical" evidence="2">
    <location>
        <begin position="131"/>
        <end position="151"/>
    </location>
</feature>
<keyword evidence="2" id="KW-0472">Membrane</keyword>
<evidence type="ECO:0008006" key="5">
    <source>
        <dbReference type="Google" id="ProtNLM"/>
    </source>
</evidence>
<organism evidence="3 4">
    <name type="scientific">Pseudo-nitzschia multistriata</name>
    <dbReference type="NCBI Taxonomy" id="183589"/>
    <lineage>
        <taxon>Eukaryota</taxon>
        <taxon>Sar</taxon>
        <taxon>Stramenopiles</taxon>
        <taxon>Ochrophyta</taxon>
        <taxon>Bacillariophyta</taxon>
        <taxon>Bacillariophyceae</taxon>
        <taxon>Bacillariophycidae</taxon>
        <taxon>Bacillariales</taxon>
        <taxon>Bacillariaceae</taxon>
        <taxon>Pseudo-nitzschia</taxon>
    </lineage>
</organism>
<dbReference type="Proteomes" id="UP000291116">
    <property type="component" value="Unassembled WGS sequence"/>
</dbReference>
<accession>A0A448ZL33</accession>